<dbReference type="GO" id="GO:0006357">
    <property type="term" value="P:regulation of transcription by RNA polymerase II"/>
    <property type="evidence" value="ECO:0007669"/>
    <property type="project" value="TreeGrafter"/>
</dbReference>
<keyword evidence="4" id="KW-1185">Reference proteome</keyword>
<dbReference type="AlphaFoldDB" id="A0A9D5BRM5"/>
<evidence type="ECO:0000313" key="4">
    <source>
        <dbReference type="Proteomes" id="UP001085076"/>
    </source>
</evidence>
<keyword evidence="1" id="KW-0040">ANK repeat</keyword>
<organism evidence="3 4">
    <name type="scientific">Dioscorea zingiberensis</name>
    <dbReference type="NCBI Taxonomy" id="325984"/>
    <lineage>
        <taxon>Eukaryota</taxon>
        <taxon>Viridiplantae</taxon>
        <taxon>Streptophyta</taxon>
        <taxon>Embryophyta</taxon>
        <taxon>Tracheophyta</taxon>
        <taxon>Spermatophyta</taxon>
        <taxon>Magnoliopsida</taxon>
        <taxon>Liliopsida</taxon>
        <taxon>Dioscoreales</taxon>
        <taxon>Dioscoreaceae</taxon>
        <taxon>Dioscorea</taxon>
    </lineage>
</organism>
<dbReference type="OrthoDB" id="407555at2759"/>
<dbReference type="InterPro" id="IPR014756">
    <property type="entry name" value="Ig_E-set"/>
</dbReference>
<dbReference type="SUPFAM" id="SSF81296">
    <property type="entry name" value="E set domains"/>
    <property type="match status" value="1"/>
</dbReference>
<evidence type="ECO:0000256" key="1">
    <source>
        <dbReference type="ARBA" id="ARBA00023043"/>
    </source>
</evidence>
<dbReference type="InterPro" id="IPR013783">
    <property type="entry name" value="Ig-like_fold"/>
</dbReference>
<dbReference type="PANTHER" id="PTHR23335:SF1">
    <property type="entry name" value="CALMODULIN-BINDING TRANSCRIPTION ACTIVATOR, ISOFORM F"/>
    <property type="match status" value="1"/>
</dbReference>
<sequence>MMRVPSTLKKKLPPLCIQDQGSEHLGAPDYETKGVEVRIHLVISFMSIITGIQFMIKLEEVGKQGGYNAAHALDFAGDTDSEKQLNQSVSPAYSTDSREPSWNYMMNLSSNSAVMGASGRINSFTSGGVRESINCRAYASGTGLNAGDDTPLSLERKRPSIALNEPSEMLPWDQLEWVFISERTKVIITGDFLCNPSECSWAVMFGDTEVPAEIVQEGVLLCYTPLHRTEKVTMCITCGNREPYSEVRDFQFRPNPSAFDLKATSELTDSGKDFQELILLVKFVNMLLCSSGSTATPIVDLGTEVEPFRYIKLTDDMPELYKSPLFSGENQSATMDLILQELLKDKLDHWLLSRWQGNDSTNCLLSKQEQGIIHIISGLGYEWALNPILNSGVGINFRDT</sequence>
<dbReference type="Proteomes" id="UP001085076">
    <property type="component" value="Unassembled WGS sequence"/>
</dbReference>
<dbReference type="GO" id="GO:0003690">
    <property type="term" value="F:double-stranded DNA binding"/>
    <property type="evidence" value="ECO:0007669"/>
    <property type="project" value="TreeGrafter"/>
</dbReference>
<evidence type="ECO:0000313" key="3">
    <source>
        <dbReference type="EMBL" id="KAJ0959668.1"/>
    </source>
</evidence>
<gene>
    <name evidence="3" type="ORF">J5N97_000679</name>
</gene>
<protein>
    <recommendedName>
        <fullName evidence="2">IPT/TIG domain-containing protein</fullName>
    </recommendedName>
</protein>
<dbReference type="PANTHER" id="PTHR23335">
    <property type="entry name" value="CALMODULIN-BINDING TRANSCRIPTION ACTIVATOR CAMTA"/>
    <property type="match status" value="1"/>
</dbReference>
<dbReference type="Gene3D" id="2.60.40.10">
    <property type="entry name" value="Immunoglobulins"/>
    <property type="match status" value="1"/>
</dbReference>
<dbReference type="EMBL" id="JAGGNH010000208">
    <property type="protein sequence ID" value="KAJ0959668.1"/>
    <property type="molecule type" value="Genomic_DNA"/>
</dbReference>
<dbReference type="Pfam" id="PF01833">
    <property type="entry name" value="TIG"/>
    <property type="match status" value="1"/>
</dbReference>
<comment type="caution">
    <text evidence="3">The sequence shown here is derived from an EMBL/GenBank/DDBJ whole genome shotgun (WGS) entry which is preliminary data.</text>
</comment>
<reference evidence="3 4" key="1">
    <citation type="journal article" date="2022" name="Hortic Res">
        <title>The genome of Dioscorea zingiberensis sheds light on the biosynthesis, origin and evolution of the medicinally important diosgenin saponins.</title>
        <authorList>
            <person name="Li Y."/>
            <person name="Tan C."/>
            <person name="Li Z."/>
            <person name="Guo J."/>
            <person name="Li S."/>
            <person name="Chen X."/>
            <person name="Wang C."/>
            <person name="Dai X."/>
            <person name="Yang H."/>
            <person name="Song W."/>
            <person name="Hou L."/>
            <person name="Xu J."/>
            <person name="Tong Z."/>
            <person name="Xu A."/>
            <person name="Yuan X."/>
            <person name="Wang W."/>
            <person name="Yang Q."/>
            <person name="Chen L."/>
            <person name="Sun Z."/>
            <person name="Wang K."/>
            <person name="Pan B."/>
            <person name="Chen J."/>
            <person name="Bao Y."/>
            <person name="Liu F."/>
            <person name="Qi X."/>
            <person name="Gang D.R."/>
            <person name="Wen J."/>
            <person name="Li J."/>
        </authorList>
    </citation>
    <scope>NUCLEOTIDE SEQUENCE [LARGE SCALE GENOMIC DNA]</scope>
    <source>
        <strain evidence="3">Dzin_1.0</strain>
    </source>
</reference>
<feature type="domain" description="IPT/TIG" evidence="2">
    <location>
        <begin position="179"/>
        <end position="240"/>
    </location>
</feature>
<name>A0A9D5BRM5_9LILI</name>
<dbReference type="GO" id="GO:0003712">
    <property type="term" value="F:transcription coregulator activity"/>
    <property type="evidence" value="ECO:0007669"/>
    <property type="project" value="TreeGrafter"/>
</dbReference>
<accession>A0A9D5BRM5</accession>
<evidence type="ECO:0000259" key="2">
    <source>
        <dbReference type="Pfam" id="PF01833"/>
    </source>
</evidence>
<proteinExistence type="predicted"/>
<dbReference type="GO" id="GO:0005634">
    <property type="term" value="C:nucleus"/>
    <property type="evidence" value="ECO:0007669"/>
    <property type="project" value="TreeGrafter"/>
</dbReference>
<dbReference type="InterPro" id="IPR002909">
    <property type="entry name" value="IPT_dom"/>
</dbReference>